<dbReference type="InterPro" id="IPR010384">
    <property type="entry name" value="MtfA_fam"/>
</dbReference>
<accession>A0A7W2TTX6</accession>
<dbReference type="Proteomes" id="UP000539350">
    <property type="component" value="Unassembled WGS sequence"/>
</dbReference>
<sequence length="278" mass="31751">MLWIILVALGSALAYAFLVWLPRRRLDKALQAPFPSDWMLYLQRSPVYKVLPSSLQLELQQKIKHFLHTKRFVGCDGLQVSDEMRVTIAAEACLLILNRPSTQFRKLRWIYIFPSQFRSKQAQRNEYGVVSKPAGSLLGVSWSNGRIVLAWDSVQRGVSSADDGSNVVLHEFAHQLDQEDGSADGAPLLYDRASYKQWSEVLGREFNALREALERGEQTLINPYGATNPAEFFAVITELFFERPAQFHDTHPELFNTLLAYYRIDPQNWQPSESSIST</sequence>
<name>A0A7W2TTX6_9GAMM</name>
<dbReference type="Pfam" id="PF06167">
    <property type="entry name" value="Peptidase_M90"/>
    <property type="match status" value="1"/>
</dbReference>
<dbReference type="InterPro" id="IPR042252">
    <property type="entry name" value="MtfA_N"/>
</dbReference>
<dbReference type="PANTHER" id="PTHR30164">
    <property type="entry name" value="MTFA PEPTIDASE"/>
    <property type="match status" value="1"/>
</dbReference>
<proteinExistence type="predicted"/>
<comment type="caution">
    <text evidence="1">The sequence shown here is derived from an EMBL/GenBank/DDBJ whole genome shotgun (WGS) entry which is preliminary data.</text>
</comment>
<evidence type="ECO:0000313" key="2">
    <source>
        <dbReference type="Proteomes" id="UP000539350"/>
    </source>
</evidence>
<dbReference type="PANTHER" id="PTHR30164:SF2">
    <property type="entry name" value="PROTEIN MTFA"/>
    <property type="match status" value="1"/>
</dbReference>
<dbReference type="GO" id="GO:0008237">
    <property type="term" value="F:metallopeptidase activity"/>
    <property type="evidence" value="ECO:0007669"/>
    <property type="project" value="InterPro"/>
</dbReference>
<gene>
    <name evidence="1" type="ORF">H2508_01850</name>
</gene>
<dbReference type="AlphaFoldDB" id="A0A7W2TTX6"/>
<reference evidence="1 2" key="1">
    <citation type="submission" date="2020-07" db="EMBL/GenBank/DDBJ databases">
        <title>Halieaceae bacterium, F7430, whole genome shotgun sequencing project.</title>
        <authorList>
            <person name="Jiang S."/>
            <person name="Liu Z.W."/>
            <person name="Du Z.J."/>
        </authorList>
    </citation>
    <scope>NUCLEOTIDE SEQUENCE [LARGE SCALE GENOMIC DNA]</scope>
    <source>
        <strain evidence="1 2">F7430</strain>
    </source>
</reference>
<dbReference type="GO" id="GO:0004177">
    <property type="term" value="F:aminopeptidase activity"/>
    <property type="evidence" value="ECO:0007669"/>
    <property type="project" value="TreeGrafter"/>
</dbReference>
<dbReference type="GO" id="GO:0005829">
    <property type="term" value="C:cytosol"/>
    <property type="evidence" value="ECO:0007669"/>
    <property type="project" value="TreeGrafter"/>
</dbReference>
<dbReference type="EMBL" id="JACFXU010000013">
    <property type="protein sequence ID" value="MBA6411851.1"/>
    <property type="molecule type" value="Genomic_DNA"/>
</dbReference>
<dbReference type="Gene3D" id="1.10.472.150">
    <property type="entry name" value="Glucose-regulated metallo-peptidase M90, N-terminal domain"/>
    <property type="match status" value="1"/>
</dbReference>
<dbReference type="Gene3D" id="3.40.390.10">
    <property type="entry name" value="Collagenase (Catalytic Domain)"/>
    <property type="match status" value="1"/>
</dbReference>
<organism evidence="1 2">
    <name type="scientific">Sediminihaliea albiluteola</name>
    <dbReference type="NCBI Taxonomy" id="2758564"/>
    <lineage>
        <taxon>Bacteria</taxon>
        <taxon>Pseudomonadati</taxon>
        <taxon>Pseudomonadota</taxon>
        <taxon>Gammaproteobacteria</taxon>
        <taxon>Cellvibrionales</taxon>
        <taxon>Halieaceae</taxon>
        <taxon>Sediminihaliea</taxon>
    </lineage>
</organism>
<evidence type="ECO:0000313" key="1">
    <source>
        <dbReference type="EMBL" id="MBA6411851.1"/>
    </source>
</evidence>
<keyword evidence="2" id="KW-1185">Reference proteome</keyword>
<dbReference type="InterPro" id="IPR024079">
    <property type="entry name" value="MetalloPept_cat_dom_sf"/>
</dbReference>
<dbReference type="CDD" id="cd20169">
    <property type="entry name" value="Peptidase_M90_mtfA"/>
    <property type="match status" value="1"/>
</dbReference>
<dbReference type="SUPFAM" id="SSF55486">
    <property type="entry name" value="Metalloproteases ('zincins'), catalytic domain"/>
    <property type="match status" value="1"/>
</dbReference>
<protein>
    <submittedName>
        <fullName evidence="1">Zinc-dependent peptidase</fullName>
    </submittedName>
</protein>